<protein>
    <submittedName>
        <fullName evidence="1">Uncharacterized protein</fullName>
    </submittedName>
</protein>
<reference evidence="1 2" key="1">
    <citation type="submission" date="2021-03" db="EMBL/GenBank/DDBJ databases">
        <authorList>
            <person name="So Y."/>
        </authorList>
    </citation>
    <scope>NUCLEOTIDE SEQUENCE [LARGE SCALE GENOMIC DNA]</scope>
    <source>
        <strain evidence="1 2">PWR1</strain>
    </source>
</reference>
<dbReference type="Proteomes" id="UP000680815">
    <property type="component" value="Unassembled WGS sequence"/>
</dbReference>
<comment type="caution">
    <text evidence="1">The sequence shown here is derived from an EMBL/GenBank/DDBJ whole genome shotgun (WGS) entry which is preliminary data.</text>
</comment>
<dbReference type="RefSeq" id="WP_209350784.1">
    <property type="nucleotide sequence ID" value="NZ_JAGIYZ010000003.1"/>
</dbReference>
<organism evidence="1 2">
    <name type="scientific">Roseomonas nitratireducens</name>
    <dbReference type="NCBI Taxonomy" id="2820810"/>
    <lineage>
        <taxon>Bacteria</taxon>
        <taxon>Pseudomonadati</taxon>
        <taxon>Pseudomonadota</taxon>
        <taxon>Alphaproteobacteria</taxon>
        <taxon>Acetobacterales</taxon>
        <taxon>Roseomonadaceae</taxon>
        <taxon>Roseomonas</taxon>
    </lineage>
</organism>
<gene>
    <name evidence="1" type="ORF">J5Y09_05735</name>
</gene>
<keyword evidence="2" id="KW-1185">Reference proteome</keyword>
<evidence type="ECO:0000313" key="2">
    <source>
        <dbReference type="Proteomes" id="UP000680815"/>
    </source>
</evidence>
<proteinExistence type="predicted"/>
<name>A0ABS4APW1_9PROT</name>
<sequence length="49" mass="5315">MLTQYLSAEGYQRMLDGEAFRGPVLVVAPDGGFRVEHPDGSVRDGASYV</sequence>
<evidence type="ECO:0000313" key="1">
    <source>
        <dbReference type="EMBL" id="MBP0463404.1"/>
    </source>
</evidence>
<accession>A0ABS4APW1</accession>
<dbReference type="EMBL" id="JAGIYZ010000003">
    <property type="protein sequence ID" value="MBP0463404.1"/>
    <property type="molecule type" value="Genomic_DNA"/>
</dbReference>